<proteinExistence type="predicted"/>
<feature type="domain" description="Disease resistance R13L4/SHOC-2-like LRR" evidence="2">
    <location>
        <begin position="38"/>
        <end position="118"/>
    </location>
</feature>
<keyword evidence="4" id="KW-1185">Reference proteome</keyword>
<evidence type="ECO:0000313" key="3">
    <source>
        <dbReference type="EMBL" id="KAJ8900346.1"/>
    </source>
</evidence>
<keyword evidence="1" id="KW-0677">Repeat</keyword>
<dbReference type="EMBL" id="JAIWQS010000008">
    <property type="protein sequence ID" value="KAJ8900346.1"/>
    <property type="molecule type" value="Genomic_DNA"/>
</dbReference>
<dbReference type="SUPFAM" id="SSF52058">
    <property type="entry name" value="L domain-like"/>
    <property type="match status" value="1"/>
</dbReference>
<comment type="caution">
    <text evidence="3">The sequence shown here is derived from an EMBL/GenBank/DDBJ whole genome shotgun (WGS) entry which is preliminary data.</text>
</comment>
<dbReference type="PANTHER" id="PTHR47186">
    <property type="entry name" value="LEUCINE-RICH REPEAT-CONTAINING PROTEIN 57"/>
    <property type="match status" value="1"/>
</dbReference>
<dbReference type="PANTHER" id="PTHR47186:SF13">
    <property type="entry name" value="DISEASE RESISTANCE PROTEIN RGA3"/>
    <property type="match status" value="1"/>
</dbReference>
<dbReference type="Pfam" id="PF23598">
    <property type="entry name" value="LRR_14"/>
    <property type="match status" value="1"/>
</dbReference>
<dbReference type="Proteomes" id="UP001159364">
    <property type="component" value="Linkage Group LG08"/>
</dbReference>
<reference evidence="3 4" key="1">
    <citation type="submission" date="2021-09" db="EMBL/GenBank/DDBJ databases">
        <title>Genomic insights and catalytic innovation underlie evolution of tropane alkaloids biosynthesis.</title>
        <authorList>
            <person name="Wang Y.-J."/>
            <person name="Tian T."/>
            <person name="Huang J.-P."/>
            <person name="Huang S.-X."/>
        </authorList>
    </citation>
    <scope>NUCLEOTIDE SEQUENCE [LARGE SCALE GENOMIC DNA]</scope>
    <source>
        <strain evidence="3">KIB-2018</strain>
        <tissue evidence="3">Leaf</tissue>
    </source>
</reference>
<accession>A0AAV8UFS3</accession>
<organism evidence="3 4">
    <name type="scientific">Erythroxylum novogranatense</name>
    <dbReference type="NCBI Taxonomy" id="1862640"/>
    <lineage>
        <taxon>Eukaryota</taxon>
        <taxon>Viridiplantae</taxon>
        <taxon>Streptophyta</taxon>
        <taxon>Embryophyta</taxon>
        <taxon>Tracheophyta</taxon>
        <taxon>Spermatophyta</taxon>
        <taxon>Magnoliopsida</taxon>
        <taxon>eudicotyledons</taxon>
        <taxon>Gunneridae</taxon>
        <taxon>Pentapetalae</taxon>
        <taxon>rosids</taxon>
        <taxon>fabids</taxon>
        <taxon>Malpighiales</taxon>
        <taxon>Erythroxylaceae</taxon>
        <taxon>Erythroxylum</taxon>
    </lineage>
</organism>
<evidence type="ECO:0000259" key="2">
    <source>
        <dbReference type="Pfam" id="PF23598"/>
    </source>
</evidence>
<dbReference type="Gene3D" id="3.80.10.10">
    <property type="entry name" value="Ribonuclease Inhibitor"/>
    <property type="match status" value="1"/>
</dbReference>
<sequence>MDTPNKILESLFIARQLWTLFLPNQGHQGTCKGSNYEVTFLNFRLLRVFDLHSTEIVAELSSINHLKHLRYLDLSNNVGIQVLPRTITDLVNLQVLKLSFCRGLKELPKDVEKLLNLGDMLHEVEVAALRRSCRATSRPTRFKDYI</sequence>
<evidence type="ECO:0000313" key="4">
    <source>
        <dbReference type="Proteomes" id="UP001159364"/>
    </source>
</evidence>
<dbReference type="InterPro" id="IPR055414">
    <property type="entry name" value="LRR_R13L4/SHOC2-like"/>
</dbReference>
<evidence type="ECO:0000256" key="1">
    <source>
        <dbReference type="ARBA" id="ARBA00022737"/>
    </source>
</evidence>
<name>A0AAV8UFS3_9ROSI</name>
<dbReference type="InterPro" id="IPR032675">
    <property type="entry name" value="LRR_dom_sf"/>
</dbReference>
<gene>
    <name evidence="3" type="ORF">K2173_024986</name>
</gene>
<protein>
    <recommendedName>
        <fullName evidence="2">Disease resistance R13L4/SHOC-2-like LRR domain-containing protein</fullName>
    </recommendedName>
</protein>
<dbReference type="AlphaFoldDB" id="A0AAV8UFS3"/>